<proteinExistence type="predicted"/>
<sequence length="66" mass="6218">MTTAKKADQRAAEKGSGQGGTSNAGGTATGPGSSSASAQEKGNQREIGGSGSAKADAGRPGHKTSG</sequence>
<name>A0A9X1IJ98_9PROT</name>
<dbReference type="Proteomes" id="UP001139311">
    <property type="component" value="Unassembled WGS sequence"/>
</dbReference>
<feature type="compositionally biased region" description="Gly residues" evidence="1">
    <location>
        <begin position="16"/>
        <end position="29"/>
    </location>
</feature>
<keyword evidence="3" id="KW-1185">Reference proteome</keyword>
<feature type="region of interest" description="Disordered" evidence="1">
    <location>
        <begin position="1"/>
        <end position="66"/>
    </location>
</feature>
<reference evidence="2" key="1">
    <citation type="submission" date="2021-10" db="EMBL/GenBank/DDBJ databases">
        <title>Roseicella aerolatum sp. nov., isolated from aerosols of e-waste dismantling site.</title>
        <authorList>
            <person name="Qin T."/>
        </authorList>
    </citation>
    <scope>NUCLEOTIDE SEQUENCE</scope>
    <source>
        <strain evidence="2">GB24</strain>
    </source>
</reference>
<dbReference type="AlphaFoldDB" id="A0A9X1IJ98"/>
<dbReference type="RefSeq" id="WP_226613864.1">
    <property type="nucleotide sequence ID" value="NZ_JAJAQI010000068.1"/>
</dbReference>
<protein>
    <submittedName>
        <fullName evidence="2">Uncharacterized protein</fullName>
    </submittedName>
</protein>
<feature type="compositionally biased region" description="Basic and acidic residues" evidence="1">
    <location>
        <begin position="1"/>
        <end position="13"/>
    </location>
</feature>
<evidence type="ECO:0000313" key="2">
    <source>
        <dbReference type="EMBL" id="MCB4825149.1"/>
    </source>
</evidence>
<evidence type="ECO:0000256" key="1">
    <source>
        <dbReference type="SAM" id="MobiDB-lite"/>
    </source>
</evidence>
<accession>A0A9X1IJ98</accession>
<comment type="caution">
    <text evidence="2">The sequence shown here is derived from an EMBL/GenBank/DDBJ whole genome shotgun (WGS) entry which is preliminary data.</text>
</comment>
<dbReference type="EMBL" id="JAJAQI010000068">
    <property type="protein sequence ID" value="MCB4825149.1"/>
    <property type="molecule type" value="Genomic_DNA"/>
</dbReference>
<organism evidence="2 3">
    <name type="scientific">Roseicella aerolata</name>
    <dbReference type="NCBI Taxonomy" id="2883479"/>
    <lineage>
        <taxon>Bacteria</taxon>
        <taxon>Pseudomonadati</taxon>
        <taxon>Pseudomonadota</taxon>
        <taxon>Alphaproteobacteria</taxon>
        <taxon>Acetobacterales</taxon>
        <taxon>Roseomonadaceae</taxon>
        <taxon>Roseicella</taxon>
    </lineage>
</organism>
<evidence type="ECO:0000313" key="3">
    <source>
        <dbReference type="Proteomes" id="UP001139311"/>
    </source>
</evidence>
<gene>
    <name evidence="2" type="ORF">LHA35_25830</name>
</gene>